<name>A0ABQ3YFF4_9ACTN</name>
<evidence type="ECO:0000256" key="1">
    <source>
        <dbReference type="SAM" id="MobiDB-lite"/>
    </source>
</evidence>
<evidence type="ECO:0000313" key="3">
    <source>
        <dbReference type="Proteomes" id="UP000609879"/>
    </source>
</evidence>
<dbReference type="InterPro" id="IPR004401">
    <property type="entry name" value="YbaB/EbfC"/>
</dbReference>
<organism evidence="2 3">
    <name type="scientific">Paractinoplanes deccanensis</name>
    <dbReference type="NCBI Taxonomy" id="113561"/>
    <lineage>
        <taxon>Bacteria</taxon>
        <taxon>Bacillati</taxon>
        <taxon>Actinomycetota</taxon>
        <taxon>Actinomycetes</taxon>
        <taxon>Micromonosporales</taxon>
        <taxon>Micromonosporaceae</taxon>
        <taxon>Paractinoplanes</taxon>
    </lineage>
</organism>
<feature type="compositionally biased region" description="Pro residues" evidence="1">
    <location>
        <begin position="103"/>
        <end position="115"/>
    </location>
</feature>
<gene>
    <name evidence="2" type="ORF">Ade02nite_73570</name>
</gene>
<keyword evidence="3" id="KW-1185">Reference proteome</keyword>
<proteinExistence type="predicted"/>
<evidence type="ECO:0000313" key="2">
    <source>
        <dbReference type="EMBL" id="GID78716.1"/>
    </source>
</evidence>
<dbReference type="Proteomes" id="UP000609879">
    <property type="component" value="Unassembled WGS sequence"/>
</dbReference>
<comment type="caution">
    <text evidence="2">The sequence shown here is derived from an EMBL/GenBank/DDBJ whole genome shotgun (WGS) entry which is preliminary data.</text>
</comment>
<dbReference type="Pfam" id="PF02575">
    <property type="entry name" value="YbaB_DNA_bd"/>
    <property type="match status" value="1"/>
</dbReference>
<accession>A0ABQ3YFF4</accession>
<feature type="region of interest" description="Disordered" evidence="1">
    <location>
        <begin position="93"/>
        <end position="141"/>
    </location>
</feature>
<reference evidence="2 3" key="1">
    <citation type="submission" date="2021-01" db="EMBL/GenBank/DDBJ databases">
        <title>Whole genome shotgun sequence of Actinoplanes deccanensis NBRC 13994.</title>
        <authorList>
            <person name="Komaki H."/>
            <person name="Tamura T."/>
        </authorList>
    </citation>
    <scope>NUCLEOTIDE SEQUENCE [LARGE SCALE GENOMIC DNA]</scope>
    <source>
        <strain evidence="2 3">NBRC 13994</strain>
    </source>
</reference>
<dbReference type="SUPFAM" id="SSF82607">
    <property type="entry name" value="YbaB-like"/>
    <property type="match status" value="1"/>
</dbReference>
<sequence length="141" mass="14725">MPSGNLAERLATLTATATDDDGVVTVTVAGPGVVTGLRLDDQVRRLSGAALSAEILRTMRRAQAELAERVTAAVDETVGAGTEDGKALVDSYTQHFSDDLDEPPAPVMPAAPPFPTFQNTPSLPHQAPGNGFESGRDSRAR</sequence>
<protein>
    <recommendedName>
        <fullName evidence="4">YbaB/EbfC DNA-binding family protein</fullName>
    </recommendedName>
</protein>
<dbReference type="Gene3D" id="3.30.1310.10">
    <property type="entry name" value="Nucleoid-associated protein YbaB-like domain"/>
    <property type="match status" value="1"/>
</dbReference>
<dbReference type="InterPro" id="IPR036894">
    <property type="entry name" value="YbaB-like_sf"/>
</dbReference>
<dbReference type="RefSeq" id="WP_203773903.1">
    <property type="nucleotide sequence ID" value="NZ_BAAABO010000027.1"/>
</dbReference>
<evidence type="ECO:0008006" key="4">
    <source>
        <dbReference type="Google" id="ProtNLM"/>
    </source>
</evidence>
<dbReference type="EMBL" id="BOMI01000148">
    <property type="protein sequence ID" value="GID78716.1"/>
    <property type="molecule type" value="Genomic_DNA"/>
</dbReference>